<dbReference type="SUPFAM" id="SSF47384">
    <property type="entry name" value="Homodimeric domain of signal transducing histidine kinase"/>
    <property type="match status" value="1"/>
</dbReference>
<protein>
    <recommendedName>
        <fullName evidence="2">histidine kinase</fullName>
        <ecNumber evidence="2">2.7.13.3</ecNumber>
    </recommendedName>
</protein>
<organism evidence="11 12">
    <name type="scientific">Paraburkholderia tuberum</name>
    <dbReference type="NCBI Taxonomy" id="157910"/>
    <lineage>
        <taxon>Bacteria</taxon>
        <taxon>Pseudomonadati</taxon>
        <taxon>Pseudomonadota</taxon>
        <taxon>Betaproteobacteria</taxon>
        <taxon>Burkholderiales</taxon>
        <taxon>Burkholderiaceae</taxon>
        <taxon>Paraburkholderia</taxon>
    </lineage>
</organism>
<dbReference type="EMBL" id="FNKX01000001">
    <property type="protein sequence ID" value="SDR24026.1"/>
    <property type="molecule type" value="Genomic_DNA"/>
</dbReference>
<dbReference type="InterPro" id="IPR003594">
    <property type="entry name" value="HATPase_dom"/>
</dbReference>
<keyword evidence="9" id="KW-0812">Transmembrane</keyword>
<reference evidence="12" key="1">
    <citation type="submission" date="2016-10" db="EMBL/GenBank/DDBJ databases">
        <authorList>
            <person name="Varghese N."/>
            <person name="Submissions S."/>
        </authorList>
    </citation>
    <scope>NUCLEOTIDE SEQUENCE [LARGE SCALE GENOMIC DNA]</scope>
    <source>
        <strain evidence="12">DUS833</strain>
    </source>
</reference>
<keyword evidence="6 11" id="KW-0418">Kinase</keyword>
<dbReference type="InterPro" id="IPR036890">
    <property type="entry name" value="HATPase_C_sf"/>
</dbReference>
<keyword evidence="4" id="KW-0808">Transferase</keyword>
<dbReference type="InterPro" id="IPR004358">
    <property type="entry name" value="Sig_transdc_His_kin-like_C"/>
</dbReference>
<dbReference type="Gene3D" id="3.30.565.10">
    <property type="entry name" value="Histidine kinase-like ATPase, C-terminal domain"/>
    <property type="match status" value="1"/>
</dbReference>
<dbReference type="STRING" id="157910.SAMN05445850_3515"/>
<dbReference type="CDD" id="cd00082">
    <property type="entry name" value="HisKA"/>
    <property type="match status" value="1"/>
</dbReference>
<sequence>MIKEATRSRVHQVTEIIGREPHSFGGARTKWGPLQGLSPARAKTLVCVLTMLIFGLDYYSPGDINPAVFYVCVIVALAWTRSARWLWGGTAVTAVLTVVGFSAGNTPVGHPNFDWIDWTNRCITVSVLIVTAGFVHIGVGLSKKLEAREALLAEVAARERAEAALRDVQADFAHAARVSTLGELTASIAHELKQPLAAISTNNEAGRNWIDRQVPNIEEALEASARIAADVRRCADIIVRIREMAVRRVPEHKLVSLDELIDEALVFLRPEVQSRGVTVSHQFALGGLKVLADRIQLQQVIVNLLVNAMQAMEQAGSPERKITIRTTVRDASIVCCAIEDSGPGIAPEHVDRLFESFFTTKENGMGLGLPICRSILESHYGRIAADNASAHGGARFYFTIPAATAIG</sequence>
<keyword evidence="12" id="KW-1185">Reference proteome</keyword>
<evidence type="ECO:0000313" key="12">
    <source>
        <dbReference type="Proteomes" id="UP000199365"/>
    </source>
</evidence>
<keyword evidence="5" id="KW-0547">Nucleotide-binding</keyword>
<dbReference type="SMART" id="SM00388">
    <property type="entry name" value="HisKA"/>
    <property type="match status" value="1"/>
</dbReference>
<keyword evidence="3" id="KW-0597">Phosphoprotein</keyword>
<evidence type="ECO:0000256" key="4">
    <source>
        <dbReference type="ARBA" id="ARBA00022679"/>
    </source>
</evidence>
<dbReference type="RefSeq" id="WP_244144795.1">
    <property type="nucleotide sequence ID" value="NZ_FNKX01000001.1"/>
</dbReference>
<dbReference type="GO" id="GO:0005524">
    <property type="term" value="F:ATP binding"/>
    <property type="evidence" value="ECO:0007669"/>
    <property type="project" value="UniProtKB-KW"/>
</dbReference>
<feature type="transmembrane region" description="Helical" evidence="9">
    <location>
        <begin position="123"/>
        <end position="141"/>
    </location>
</feature>
<evidence type="ECO:0000256" key="1">
    <source>
        <dbReference type="ARBA" id="ARBA00000085"/>
    </source>
</evidence>
<evidence type="ECO:0000256" key="5">
    <source>
        <dbReference type="ARBA" id="ARBA00022741"/>
    </source>
</evidence>
<evidence type="ECO:0000256" key="6">
    <source>
        <dbReference type="ARBA" id="ARBA00022777"/>
    </source>
</evidence>
<dbReference type="Pfam" id="PF02518">
    <property type="entry name" value="HATPase_c"/>
    <property type="match status" value="1"/>
</dbReference>
<dbReference type="Proteomes" id="UP000199365">
    <property type="component" value="Unassembled WGS sequence"/>
</dbReference>
<dbReference type="AlphaFoldDB" id="A0A1H1HG49"/>
<dbReference type="Pfam" id="PF00512">
    <property type="entry name" value="HisKA"/>
    <property type="match status" value="1"/>
</dbReference>
<comment type="catalytic activity">
    <reaction evidence="1">
        <text>ATP + protein L-histidine = ADP + protein N-phospho-L-histidine.</text>
        <dbReference type="EC" id="2.7.13.3"/>
    </reaction>
</comment>
<evidence type="ECO:0000313" key="11">
    <source>
        <dbReference type="EMBL" id="SDR24026.1"/>
    </source>
</evidence>
<dbReference type="PRINTS" id="PR00344">
    <property type="entry name" value="BCTRLSENSOR"/>
</dbReference>
<dbReference type="SMART" id="SM00387">
    <property type="entry name" value="HATPase_c"/>
    <property type="match status" value="1"/>
</dbReference>
<keyword evidence="9" id="KW-0472">Membrane</keyword>
<name>A0A1H1HG49_9BURK</name>
<dbReference type="SUPFAM" id="SSF55874">
    <property type="entry name" value="ATPase domain of HSP90 chaperone/DNA topoisomerase II/histidine kinase"/>
    <property type="match status" value="1"/>
</dbReference>
<evidence type="ECO:0000256" key="8">
    <source>
        <dbReference type="ARBA" id="ARBA00023012"/>
    </source>
</evidence>
<evidence type="ECO:0000256" key="9">
    <source>
        <dbReference type="SAM" id="Phobius"/>
    </source>
</evidence>
<evidence type="ECO:0000256" key="7">
    <source>
        <dbReference type="ARBA" id="ARBA00022840"/>
    </source>
</evidence>
<dbReference type="InterPro" id="IPR005467">
    <property type="entry name" value="His_kinase_dom"/>
</dbReference>
<dbReference type="PROSITE" id="PS50109">
    <property type="entry name" value="HIS_KIN"/>
    <property type="match status" value="1"/>
</dbReference>
<feature type="domain" description="Histidine kinase" evidence="10">
    <location>
        <begin position="187"/>
        <end position="404"/>
    </location>
</feature>
<dbReference type="PANTHER" id="PTHR43065:SF10">
    <property type="entry name" value="PEROXIDE STRESS-ACTIVATED HISTIDINE KINASE MAK3"/>
    <property type="match status" value="1"/>
</dbReference>
<dbReference type="Gene3D" id="1.10.287.130">
    <property type="match status" value="1"/>
</dbReference>
<keyword evidence="9" id="KW-1133">Transmembrane helix</keyword>
<proteinExistence type="predicted"/>
<dbReference type="PANTHER" id="PTHR43065">
    <property type="entry name" value="SENSOR HISTIDINE KINASE"/>
    <property type="match status" value="1"/>
</dbReference>
<evidence type="ECO:0000256" key="2">
    <source>
        <dbReference type="ARBA" id="ARBA00012438"/>
    </source>
</evidence>
<dbReference type="GO" id="GO:0000155">
    <property type="term" value="F:phosphorelay sensor kinase activity"/>
    <property type="evidence" value="ECO:0007669"/>
    <property type="project" value="InterPro"/>
</dbReference>
<accession>A0A1H1HG49</accession>
<dbReference type="InterPro" id="IPR036097">
    <property type="entry name" value="HisK_dim/P_sf"/>
</dbReference>
<keyword evidence="7" id="KW-0067">ATP-binding</keyword>
<dbReference type="EC" id="2.7.13.3" evidence="2"/>
<feature type="transmembrane region" description="Helical" evidence="9">
    <location>
        <begin position="85"/>
        <end position="103"/>
    </location>
</feature>
<evidence type="ECO:0000259" key="10">
    <source>
        <dbReference type="PROSITE" id="PS50109"/>
    </source>
</evidence>
<gene>
    <name evidence="11" type="ORF">SAMN05445850_3515</name>
</gene>
<keyword evidence="8" id="KW-0902">Two-component regulatory system</keyword>
<dbReference type="InterPro" id="IPR003661">
    <property type="entry name" value="HisK_dim/P_dom"/>
</dbReference>
<evidence type="ECO:0000256" key="3">
    <source>
        <dbReference type="ARBA" id="ARBA00022553"/>
    </source>
</evidence>